<dbReference type="PRINTS" id="PR00326">
    <property type="entry name" value="GTP1OBG"/>
</dbReference>
<dbReference type="STRING" id="321614.Q0U1A5"/>
<evidence type="ECO:0008006" key="7">
    <source>
        <dbReference type="Google" id="ProtNLM"/>
    </source>
</evidence>
<dbReference type="GO" id="GO:0042254">
    <property type="term" value="P:ribosome biogenesis"/>
    <property type="evidence" value="ECO:0007669"/>
    <property type="project" value="UniProtKB-UniRule"/>
</dbReference>
<dbReference type="InterPro" id="IPR036726">
    <property type="entry name" value="GTP1_OBG_dom_sf"/>
</dbReference>
<dbReference type="eggNOG" id="KOG1489">
    <property type="taxonomic scope" value="Eukaryota"/>
</dbReference>
<dbReference type="InterPro" id="IPR006169">
    <property type="entry name" value="GTP1_OBG_dom"/>
</dbReference>
<dbReference type="InterPro" id="IPR006073">
    <property type="entry name" value="GTP-bd"/>
</dbReference>
<dbReference type="Proteomes" id="UP000001055">
    <property type="component" value="Unassembled WGS sequence"/>
</dbReference>
<evidence type="ECO:0000313" key="5">
    <source>
        <dbReference type="EMBL" id="EAT78160.2"/>
    </source>
</evidence>
<dbReference type="GO" id="GO:0005525">
    <property type="term" value="F:GTP binding"/>
    <property type="evidence" value="ECO:0007669"/>
    <property type="project" value="UniProtKB-KW"/>
</dbReference>
<dbReference type="InterPro" id="IPR031167">
    <property type="entry name" value="G_OBG"/>
</dbReference>
<gene>
    <name evidence="5" type="ORF">SNOG_14289</name>
</gene>
<dbReference type="InterPro" id="IPR027417">
    <property type="entry name" value="P-loop_NTPase"/>
</dbReference>
<feature type="domain" description="OBG-type G" evidence="3">
    <location>
        <begin position="46"/>
        <end position="268"/>
    </location>
</feature>
<dbReference type="PANTHER" id="PTHR11702">
    <property type="entry name" value="DEVELOPMENTALLY REGULATED GTP-BINDING PROTEIN-RELATED"/>
    <property type="match status" value="1"/>
</dbReference>
<dbReference type="GO" id="GO:0003924">
    <property type="term" value="F:GTPase activity"/>
    <property type="evidence" value="ECO:0007669"/>
    <property type="project" value="InterPro"/>
</dbReference>
<dbReference type="KEGG" id="pno:SNOG_14289"/>
<keyword evidence="2" id="KW-0342">GTP-binding</keyword>
<dbReference type="Gene3D" id="3.40.50.300">
    <property type="entry name" value="P-loop containing nucleotide triphosphate hydrolases"/>
    <property type="match status" value="1"/>
</dbReference>
<dbReference type="RefSeq" id="XP_001804482.1">
    <property type="nucleotide sequence ID" value="XM_001804430.1"/>
</dbReference>
<dbReference type="EMBL" id="CH445355">
    <property type="protein sequence ID" value="EAT78160.2"/>
    <property type="molecule type" value="Genomic_DNA"/>
</dbReference>
<dbReference type="SUPFAM" id="SSF82051">
    <property type="entry name" value="Obg GTP-binding protein N-terminal domain"/>
    <property type="match status" value="1"/>
</dbReference>
<proteinExistence type="predicted"/>
<dbReference type="PROSITE" id="PS51710">
    <property type="entry name" value="G_OBG"/>
    <property type="match status" value="1"/>
</dbReference>
<evidence type="ECO:0000259" key="4">
    <source>
        <dbReference type="PROSITE" id="PS51883"/>
    </source>
</evidence>
<evidence type="ECO:0000259" key="3">
    <source>
        <dbReference type="PROSITE" id="PS51710"/>
    </source>
</evidence>
<dbReference type="GeneID" id="5981409"/>
<dbReference type="VEuPathDB" id="FungiDB:JI435_142890"/>
<dbReference type="SUPFAM" id="SSF52540">
    <property type="entry name" value="P-loop containing nucleoside triphosphate hydrolases"/>
    <property type="match status" value="1"/>
</dbReference>
<accession>Q0U1A5</accession>
<dbReference type="HOGENOM" id="CLU_065643_0_0_1"/>
<protein>
    <recommendedName>
        <fullName evidence="7">OBG-type G domain-containing protein</fullName>
    </recommendedName>
</protein>
<dbReference type="AlphaFoldDB" id="Q0U1A5"/>
<dbReference type="InParanoid" id="Q0U1A5"/>
<dbReference type="PANTHER" id="PTHR11702:SF31">
    <property type="entry name" value="MITOCHONDRIAL RIBOSOME-ASSOCIATED GTPASE 2"/>
    <property type="match status" value="1"/>
</dbReference>
<name>Q0U1A5_PHANO</name>
<dbReference type="Pfam" id="PF01926">
    <property type="entry name" value="MMR_HSR1"/>
    <property type="match status" value="1"/>
</dbReference>
<keyword evidence="1" id="KW-0547">Nucleotide-binding</keyword>
<reference evidence="6" key="1">
    <citation type="journal article" date="2007" name="Plant Cell">
        <title>Dothideomycete-plant interactions illuminated by genome sequencing and EST analysis of the wheat pathogen Stagonospora nodorum.</title>
        <authorList>
            <person name="Hane J.K."/>
            <person name="Lowe R.G."/>
            <person name="Solomon P.S."/>
            <person name="Tan K.C."/>
            <person name="Schoch C.L."/>
            <person name="Spatafora J.W."/>
            <person name="Crous P.W."/>
            <person name="Kodira C."/>
            <person name="Birren B.W."/>
            <person name="Galagan J.E."/>
            <person name="Torriani S.F."/>
            <person name="McDonald B.A."/>
            <person name="Oliver R.P."/>
        </authorList>
    </citation>
    <scope>NUCLEOTIDE SEQUENCE [LARGE SCALE GENOMIC DNA]</scope>
    <source>
        <strain evidence="6">SN15 / ATCC MYA-4574 / FGSC 10173</strain>
    </source>
</reference>
<dbReference type="CDD" id="cd01898">
    <property type="entry name" value="Obg"/>
    <property type="match status" value="1"/>
</dbReference>
<sequence length="269" mass="29031">MLIAAGSIGGLGNPGFMTPYNSRPKMATRGDEGLKLSLQLELKILADLGLVGLPNAGKSTLLRALSNSRARVGNWAFTTLQPNVGTVVLDNHKGRPLVTSRRRNGELRDNFTVADVPGLIEDAHLDKGLGLGFLRHIERAAVLAFVIDLSAGDAVHALKLLWREVSDPASGLVDSPVLNPSPEPLPFLSSTPISSKPWFVVATKADVPDTQLNYEALQRYLEQVKGRAQPHPSNRKHAWTRSPQAVPVSAINAEGVEVIPQLVMDLLEE</sequence>
<dbReference type="PROSITE" id="PS51883">
    <property type="entry name" value="OBG"/>
    <property type="match status" value="1"/>
</dbReference>
<evidence type="ECO:0000313" key="6">
    <source>
        <dbReference type="Proteomes" id="UP000001055"/>
    </source>
</evidence>
<evidence type="ECO:0000256" key="2">
    <source>
        <dbReference type="ARBA" id="ARBA00023134"/>
    </source>
</evidence>
<dbReference type="InterPro" id="IPR045086">
    <property type="entry name" value="OBG_GTPase"/>
</dbReference>
<evidence type="ECO:0000256" key="1">
    <source>
        <dbReference type="ARBA" id="ARBA00022741"/>
    </source>
</evidence>
<feature type="domain" description="Obg" evidence="4">
    <location>
        <begin position="1"/>
        <end position="45"/>
    </location>
</feature>
<organism evidence="5 6">
    <name type="scientific">Phaeosphaeria nodorum (strain SN15 / ATCC MYA-4574 / FGSC 10173)</name>
    <name type="common">Glume blotch fungus</name>
    <name type="synonym">Parastagonospora nodorum</name>
    <dbReference type="NCBI Taxonomy" id="321614"/>
    <lineage>
        <taxon>Eukaryota</taxon>
        <taxon>Fungi</taxon>
        <taxon>Dikarya</taxon>
        <taxon>Ascomycota</taxon>
        <taxon>Pezizomycotina</taxon>
        <taxon>Dothideomycetes</taxon>
        <taxon>Pleosporomycetidae</taxon>
        <taxon>Pleosporales</taxon>
        <taxon>Pleosporineae</taxon>
        <taxon>Phaeosphaeriaceae</taxon>
        <taxon>Parastagonospora</taxon>
    </lineage>
</organism>